<dbReference type="RefSeq" id="WP_194105399.1">
    <property type="nucleotide sequence ID" value="NZ_JADFFM010000001.1"/>
</dbReference>
<dbReference type="PROSITE" id="PS00194">
    <property type="entry name" value="THIOREDOXIN_1"/>
    <property type="match status" value="1"/>
</dbReference>
<organism evidence="4 5">
    <name type="scientific">Mucilaginibacter boryungensis</name>
    <dbReference type="NCBI Taxonomy" id="768480"/>
    <lineage>
        <taxon>Bacteria</taxon>
        <taxon>Pseudomonadati</taxon>
        <taxon>Bacteroidota</taxon>
        <taxon>Sphingobacteriia</taxon>
        <taxon>Sphingobacteriales</taxon>
        <taxon>Sphingobacteriaceae</taxon>
        <taxon>Mucilaginibacter</taxon>
    </lineage>
</organism>
<proteinExistence type="predicted"/>
<keyword evidence="1" id="KW-0676">Redox-active center</keyword>
<feature type="chain" id="PRO_5045485198" evidence="2">
    <location>
        <begin position="22"/>
        <end position="200"/>
    </location>
</feature>
<dbReference type="InterPro" id="IPR017937">
    <property type="entry name" value="Thioredoxin_CS"/>
</dbReference>
<accession>A0ABR9XG29</accession>
<dbReference type="Gene3D" id="3.40.30.10">
    <property type="entry name" value="Glutaredoxin"/>
    <property type="match status" value="1"/>
</dbReference>
<dbReference type="Proteomes" id="UP000632774">
    <property type="component" value="Unassembled WGS sequence"/>
</dbReference>
<evidence type="ECO:0000256" key="1">
    <source>
        <dbReference type="ARBA" id="ARBA00023284"/>
    </source>
</evidence>
<dbReference type="SUPFAM" id="SSF52833">
    <property type="entry name" value="Thioredoxin-like"/>
    <property type="match status" value="1"/>
</dbReference>
<dbReference type="InterPro" id="IPR013766">
    <property type="entry name" value="Thioredoxin_domain"/>
</dbReference>
<feature type="signal peptide" evidence="2">
    <location>
        <begin position="1"/>
        <end position="21"/>
    </location>
</feature>
<evidence type="ECO:0000313" key="4">
    <source>
        <dbReference type="EMBL" id="MBE9666024.1"/>
    </source>
</evidence>
<protein>
    <submittedName>
        <fullName evidence="4">Thioredoxin family protein</fullName>
    </submittedName>
</protein>
<comment type="caution">
    <text evidence="4">The sequence shown here is derived from an EMBL/GenBank/DDBJ whole genome shotgun (WGS) entry which is preliminary data.</text>
</comment>
<evidence type="ECO:0000259" key="3">
    <source>
        <dbReference type="PROSITE" id="PS51352"/>
    </source>
</evidence>
<evidence type="ECO:0000256" key="2">
    <source>
        <dbReference type="SAM" id="SignalP"/>
    </source>
</evidence>
<gene>
    <name evidence="4" type="ORF">IRJ18_06595</name>
</gene>
<dbReference type="InterPro" id="IPR036249">
    <property type="entry name" value="Thioredoxin-like_sf"/>
</dbReference>
<name>A0ABR9XG29_9SPHI</name>
<dbReference type="PROSITE" id="PS51352">
    <property type="entry name" value="THIOREDOXIN_2"/>
    <property type="match status" value="1"/>
</dbReference>
<keyword evidence="2" id="KW-0732">Signal</keyword>
<dbReference type="EMBL" id="JADFFM010000001">
    <property type="protein sequence ID" value="MBE9666024.1"/>
    <property type="molecule type" value="Genomic_DNA"/>
</dbReference>
<keyword evidence="5" id="KW-1185">Reference proteome</keyword>
<reference evidence="4 5" key="1">
    <citation type="submission" date="2020-10" db="EMBL/GenBank/DDBJ databases">
        <title>Mucilaginibacter mali sp. nov., isolated from rhizosphere soil of apple orchard.</title>
        <authorList>
            <person name="Lee J.-S."/>
            <person name="Kim H.S."/>
            <person name="Kim J.-S."/>
        </authorList>
    </citation>
    <scope>NUCLEOTIDE SEQUENCE [LARGE SCALE GENOMIC DNA]</scope>
    <source>
        <strain evidence="4 5">KCTC 23157</strain>
    </source>
</reference>
<sequence length="200" mass="22164">MKKQFILSIILMFVIRAMSFAQDMPSTETVMKEAYTQAAKEHKNVMVIFHASWCGWCKKMEACINDPALNKMFTDNYVIAYLDVMEQPAKKNLENPGSLELMTKYKGEKAGLPFWFITDANGKELADSQVRPAGAGFDTYGKSVGCPADADEVAFFTKILKSTSKLTDADLAIISERFAKNKPAPVVKPVTKPAATSSMR</sequence>
<evidence type="ECO:0000313" key="5">
    <source>
        <dbReference type="Proteomes" id="UP000632774"/>
    </source>
</evidence>
<feature type="domain" description="Thioredoxin" evidence="3">
    <location>
        <begin position="11"/>
        <end position="165"/>
    </location>
</feature>
<dbReference type="Pfam" id="PF13899">
    <property type="entry name" value="Thioredoxin_7"/>
    <property type="match status" value="1"/>
</dbReference>